<protein>
    <recommendedName>
        <fullName evidence="5">Haloacid dehalogenase</fullName>
    </recommendedName>
</protein>
<sequence>MDTETSTYIDNIIDRRIIVAFDLFGTLLSTESIAKKLAEYHGDKADSISAAWRKYQLEYTWRLNSMGVYEPFDVVTKKSLIHAISEATGTALPPSDPSIPAILSAYASLAAFPDVKPCLDAISSIKHIQLIIFTNGSPQMVNDALQNTPELDLFTTIRDAMLSADEIEKYKPHPMIYQYLAAKAGKSIDVDEKHGGIDEVVLISANPFDVSGAQAAGMTAVWVDRAGKGWHDALTDKPPKNVVASLEELKGILEGILEKKAKVWDEVGGSNKA</sequence>
<dbReference type="Gene3D" id="1.10.150.240">
    <property type="entry name" value="Putative phosphatase, domain 2"/>
    <property type="match status" value="1"/>
</dbReference>
<dbReference type="InterPro" id="IPR006328">
    <property type="entry name" value="2-HAD"/>
</dbReference>
<proteinExistence type="inferred from homology"/>
<reference evidence="3 4" key="1">
    <citation type="submission" date="2019-10" db="EMBL/GenBank/DDBJ databases">
        <authorList>
            <person name="Palmer J.M."/>
        </authorList>
    </citation>
    <scope>NUCLEOTIDE SEQUENCE [LARGE SCALE GENOMIC DNA]</scope>
    <source>
        <strain evidence="3 4">TWF696</strain>
    </source>
</reference>
<evidence type="ECO:0000256" key="1">
    <source>
        <dbReference type="ARBA" id="ARBA00008106"/>
    </source>
</evidence>
<dbReference type="GO" id="GO:0016791">
    <property type="term" value="F:phosphatase activity"/>
    <property type="evidence" value="ECO:0007669"/>
    <property type="project" value="UniProtKB-ARBA"/>
</dbReference>
<dbReference type="PRINTS" id="PR00413">
    <property type="entry name" value="HADHALOGNASE"/>
</dbReference>
<dbReference type="EMBL" id="JAVHNQ010000004">
    <property type="protein sequence ID" value="KAK6349846.1"/>
    <property type="molecule type" value="Genomic_DNA"/>
</dbReference>
<dbReference type="Gene3D" id="3.40.50.1000">
    <property type="entry name" value="HAD superfamily/HAD-like"/>
    <property type="match status" value="1"/>
</dbReference>
<evidence type="ECO:0000256" key="2">
    <source>
        <dbReference type="ARBA" id="ARBA00022801"/>
    </source>
</evidence>
<evidence type="ECO:0000313" key="4">
    <source>
        <dbReference type="Proteomes" id="UP001375240"/>
    </source>
</evidence>
<dbReference type="SUPFAM" id="SSF56784">
    <property type="entry name" value="HAD-like"/>
    <property type="match status" value="1"/>
</dbReference>
<organism evidence="3 4">
    <name type="scientific">Orbilia brochopaga</name>
    <dbReference type="NCBI Taxonomy" id="3140254"/>
    <lineage>
        <taxon>Eukaryota</taxon>
        <taxon>Fungi</taxon>
        <taxon>Dikarya</taxon>
        <taxon>Ascomycota</taxon>
        <taxon>Pezizomycotina</taxon>
        <taxon>Orbiliomycetes</taxon>
        <taxon>Orbiliales</taxon>
        <taxon>Orbiliaceae</taxon>
        <taxon>Orbilia</taxon>
    </lineage>
</organism>
<dbReference type="Pfam" id="PF00702">
    <property type="entry name" value="Hydrolase"/>
    <property type="match status" value="1"/>
</dbReference>
<dbReference type="InterPro" id="IPR051540">
    <property type="entry name" value="S-2-haloacid_dehalogenase"/>
</dbReference>
<dbReference type="NCBIfam" id="TIGR01428">
    <property type="entry name" value="HAD_type_II"/>
    <property type="match status" value="1"/>
</dbReference>
<dbReference type="InterPro" id="IPR006439">
    <property type="entry name" value="HAD-SF_hydro_IA"/>
</dbReference>
<keyword evidence="2" id="KW-0378">Hydrolase</keyword>
<dbReference type="SFLD" id="SFLDS00003">
    <property type="entry name" value="Haloacid_Dehalogenase"/>
    <property type="match status" value="1"/>
</dbReference>
<dbReference type="GO" id="GO:0019120">
    <property type="term" value="F:hydrolase activity, acting on acid halide bonds, in C-halide compounds"/>
    <property type="evidence" value="ECO:0007669"/>
    <property type="project" value="InterPro"/>
</dbReference>
<dbReference type="InterPro" id="IPR036412">
    <property type="entry name" value="HAD-like_sf"/>
</dbReference>
<dbReference type="Proteomes" id="UP001375240">
    <property type="component" value="Unassembled WGS sequence"/>
</dbReference>
<comment type="caution">
    <text evidence="3">The sequence shown here is derived from an EMBL/GenBank/DDBJ whole genome shotgun (WGS) entry which is preliminary data.</text>
</comment>
<dbReference type="PANTHER" id="PTHR43316">
    <property type="entry name" value="HYDROLASE, HALOACID DELAHOGENASE-RELATED"/>
    <property type="match status" value="1"/>
</dbReference>
<accession>A0AAV9UV73</accession>
<dbReference type="InterPro" id="IPR023198">
    <property type="entry name" value="PGP-like_dom2"/>
</dbReference>
<name>A0AAV9UV73_9PEZI</name>
<gene>
    <name evidence="3" type="ORF">TWF696_006110</name>
</gene>
<dbReference type="SFLD" id="SFLDG01129">
    <property type="entry name" value="C1.5:_HAD__Beta-PGM__Phosphata"/>
    <property type="match status" value="1"/>
</dbReference>
<comment type="similarity">
    <text evidence="1">Belongs to the HAD-like hydrolase superfamily. S-2-haloalkanoic acid dehalogenase family.</text>
</comment>
<dbReference type="AlphaFoldDB" id="A0AAV9UV73"/>
<dbReference type="InterPro" id="IPR023214">
    <property type="entry name" value="HAD_sf"/>
</dbReference>
<evidence type="ECO:0008006" key="5">
    <source>
        <dbReference type="Google" id="ProtNLM"/>
    </source>
</evidence>
<dbReference type="PANTHER" id="PTHR43316:SF3">
    <property type="entry name" value="HALOACID DEHALOGENASE, TYPE II (AFU_ORTHOLOGUE AFUA_2G07750)-RELATED"/>
    <property type="match status" value="1"/>
</dbReference>
<dbReference type="NCBIfam" id="TIGR01493">
    <property type="entry name" value="HAD-SF-IA-v2"/>
    <property type="match status" value="1"/>
</dbReference>
<keyword evidence="4" id="KW-1185">Reference proteome</keyword>
<evidence type="ECO:0000313" key="3">
    <source>
        <dbReference type="EMBL" id="KAK6349846.1"/>
    </source>
</evidence>